<name>A0AA36CNS8_9BILA</name>
<comment type="caution">
    <text evidence="2">The sequence shown here is derived from an EMBL/GenBank/DDBJ whole genome shotgun (WGS) entry which is preliminary data.</text>
</comment>
<dbReference type="AlphaFoldDB" id="A0AA36CNS8"/>
<gene>
    <name evidence="2" type="ORF">MSPICULIGERA_LOCUS10086</name>
</gene>
<dbReference type="Proteomes" id="UP001177023">
    <property type="component" value="Unassembled WGS sequence"/>
</dbReference>
<evidence type="ECO:0000313" key="3">
    <source>
        <dbReference type="Proteomes" id="UP001177023"/>
    </source>
</evidence>
<protein>
    <submittedName>
        <fullName evidence="2">Uncharacterized protein</fullName>
    </submittedName>
</protein>
<feature type="compositionally biased region" description="Polar residues" evidence="1">
    <location>
        <begin position="59"/>
        <end position="70"/>
    </location>
</feature>
<dbReference type="EMBL" id="CATQJA010002578">
    <property type="protein sequence ID" value="CAJ0571686.1"/>
    <property type="molecule type" value="Genomic_DNA"/>
</dbReference>
<feature type="non-terminal residue" evidence="2">
    <location>
        <position position="233"/>
    </location>
</feature>
<organism evidence="2 3">
    <name type="scientific">Mesorhabditis spiculigera</name>
    <dbReference type="NCBI Taxonomy" id="96644"/>
    <lineage>
        <taxon>Eukaryota</taxon>
        <taxon>Metazoa</taxon>
        <taxon>Ecdysozoa</taxon>
        <taxon>Nematoda</taxon>
        <taxon>Chromadorea</taxon>
        <taxon>Rhabditida</taxon>
        <taxon>Rhabditina</taxon>
        <taxon>Rhabditomorpha</taxon>
        <taxon>Rhabditoidea</taxon>
        <taxon>Rhabditidae</taxon>
        <taxon>Mesorhabditinae</taxon>
        <taxon>Mesorhabditis</taxon>
    </lineage>
</organism>
<feature type="region of interest" description="Disordered" evidence="1">
    <location>
        <begin position="1"/>
        <end position="70"/>
    </location>
</feature>
<reference evidence="2" key="1">
    <citation type="submission" date="2023-06" db="EMBL/GenBank/DDBJ databases">
        <authorList>
            <person name="Delattre M."/>
        </authorList>
    </citation>
    <scope>NUCLEOTIDE SEQUENCE</scope>
    <source>
        <strain evidence="2">AF72</strain>
    </source>
</reference>
<keyword evidence="3" id="KW-1185">Reference proteome</keyword>
<sequence length="233" mass="25631">MNEADAHSQPRDQAAETASSALAPHQPAAKSPTASKLYEEADVDELSPEEAMKVDDTALANSSPSASKGKQTFAEYLTKLRDVEQSLRILRNKDRALSIQRSRAEAKENALLRKYGETDAARLATKKEFERVMAVYDTSVGNCHEIPRRGRYRCTVALGKRNPTAWQGVSHSRYRPRHPKSFGVERYRSPSPSAPEILRRGKVSVAIALGTRNPSASKVAIALGTPKSFGVER</sequence>
<accession>A0AA36CNS8</accession>
<evidence type="ECO:0000313" key="2">
    <source>
        <dbReference type="EMBL" id="CAJ0571686.1"/>
    </source>
</evidence>
<proteinExistence type="predicted"/>
<evidence type="ECO:0000256" key="1">
    <source>
        <dbReference type="SAM" id="MobiDB-lite"/>
    </source>
</evidence>
<feature type="compositionally biased region" description="Basic and acidic residues" evidence="1">
    <location>
        <begin position="1"/>
        <end position="14"/>
    </location>
</feature>